<evidence type="ECO:0000313" key="3">
    <source>
        <dbReference type="EMBL" id="WWC61917.1"/>
    </source>
</evidence>
<protein>
    <submittedName>
        <fullName evidence="2">Uncharacterized protein</fullName>
    </submittedName>
</protein>
<reference evidence="3" key="2">
    <citation type="submission" date="2013-07" db="EMBL/GenBank/DDBJ databases">
        <authorList>
            <consortium name="The Broad Institute Genome Sequencing Platform"/>
            <person name="Cuomo C."/>
            <person name="Litvintseva A."/>
            <person name="Chen Y."/>
            <person name="Heitman J."/>
            <person name="Sun S."/>
            <person name="Springer D."/>
            <person name="Dromer F."/>
            <person name="Young S.K."/>
            <person name="Zeng Q."/>
            <person name="Gargeya S."/>
            <person name="Fitzgerald M."/>
            <person name="Abouelleil A."/>
            <person name="Alvarado L."/>
            <person name="Berlin A.M."/>
            <person name="Chapman S.B."/>
            <person name="Dewar J."/>
            <person name="Goldberg J."/>
            <person name="Griggs A."/>
            <person name="Gujja S."/>
            <person name="Hansen M."/>
            <person name="Howarth C."/>
            <person name="Imamovic A."/>
            <person name="Larimer J."/>
            <person name="McCowan C."/>
            <person name="Murphy C."/>
            <person name="Pearson M."/>
            <person name="Priest M."/>
            <person name="Roberts A."/>
            <person name="Saif S."/>
            <person name="Shea T."/>
            <person name="Sykes S."/>
            <person name="Wortman J."/>
            <person name="Nusbaum C."/>
            <person name="Birren B."/>
        </authorList>
    </citation>
    <scope>NUCLEOTIDE SEQUENCE</scope>
    <source>
        <strain evidence="3">CBS 10117</strain>
    </source>
</reference>
<dbReference type="SUPFAM" id="SSF50370">
    <property type="entry name" value="Ricin B-like lectins"/>
    <property type="match status" value="1"/>
</dbReference>
<accession>A0A1A6A546</accession>
<dbReference type="GeneID" id="28968218"/>
<keyword evidence="1" id="KW-0732">Signal</keyword>
<sequence length="159" mass="17006">MFVGALLAVLPILASATVVPRQSAPFGRLHPIDNQDLCVAAASQAAGAQVSLVNCHASSDAASALELWNITTSGSFINTYISLQSDATLCLSGTNAALAGGHYELQKCSRDATRVQMIGRSPEGFMEFADMYCMNKKSDTELDIQDCWSMKDSLKFYAS</sequence>
<keyword evidence="4" id="KW-1185">Reference proteome</keyword>
<dbReference type="VEuPathDB" id="FungiDB:I303_04519"/>
<evidence type="ECO:0000313" key="4">
    <source>
        <dbReference type="Proteomes" id="UP000078595"/>
    </source>
</evidence>
<gene>
    <name evidence="2" type="ORF">I303_04519</name>
    <name evidence="3" type="ORF">I303_104503</name>
</gene>
<reference evidence="3" key="3">
    <citation type="submission" date="2024-02" db="EMBL/GenBank/DDBJ databases">
        <title>Comparative genomics of Cryptococcus and Kwoniella reveals pathogenesis evolution and contrasting modes of karyotype evolution via chromosome fusion or intercentromeric recombination.</title>
        <authorList>
            <person name="Coelho M.A."/>
            <person name="David-Palma M."/>
            <person name="Shea T."/>
            <person name="Bowers K."/>
            <person name="McGinley-Smith S."/>
            <person name="Mohammad A.W."/>
            <person name="Gnirke A."/>
            <person name="Yurkov A.M."/>
            <person name="Nowrousian M."/>
            <person name="Sun S."/>
            <person name="Cuomo C.A."/>
            <person name="Heitman J."/>
        </authorList>
    </citation>
    <scope>NUCLEOTIDE SEQUENCE</scope>
    <source>
        <strain evidence="3">CBS 10117</strain>
    </source>
</reference>
<evidence type="ECO:0000256" key="1">
    <source>
        <dbReference type="SAM" id="SignalP"/>
    </source>
</evidence>
<organism evidence="2">
    <name type="scientific">Kwoniella dejecticola CBS 10117</name>
    <dbReference type="NCBI Taxonomy" id="1296121"/>
    <lineage>
        <taxon>Eukaryota</taxon>
        <taxon>Fungi</taxon>
        <taxon>Dikarya</taxon>
        <taxon>Basidiomycota</taxon>
        <taxon>Agaricomycotina</taxon>
        <taxon>Tremellomycetes</taxon>
        <taxon>Tremellales</taxon>
        <taxon>Cryptococcaceae</taxon>
        <taxon>Kwoniella</taxon>
    </lineage>
</organism>
<evidence type="ECO:0000313" key="2">
    <source>
        <dbReference type="EMBL" id="OBR85187.1"/>
    </source>
</evidence>
<dbReference type="EMBL" id="KI894031">
    <property type="protein sequence ID" value="OBR85187.1"/>
    <property type="molecule type" value="Genomic_DNA"/>
</dbReference>
<dbReference type="Proteomes" id="UP000078595">
    <property type="component" value="Chromosome 5"/>
</dbReference>
<proteinExistence type="predicted"/>
<dbReference type="Gene3D" id="2.80.10.50">
    <property type="match status" value="1"/>
</dbReference>
<dbReference type="PROSITE" id="PS50231">
    <property type="entry name" value="RICIN_B_LECTIN"/>
    <property type="match status" value="1"/>
</dbReference>
<feature type="chain" id="PRO_5008342109" evidence="1">
    <location>
        <begin position="17"/>
        <end position="159"/>
    </location>
</feature>
<reference evidence="2" key="1">
    <citation type="submission" date="2013-07" db="EMBL/GenBank/DDBJ databases">
        <title>The Genome Sequence of Cryptococcus dejecticola CBS10117.</title>
        <authorList>
            <consortium name="The Broad Institute Genome Sequencing Platform"/>
            <person name="Cuomo C."/>
            <person name="Litvintseva A."/>
            <person name="Chen Y."/>
            <person name="Heitman J."/>
            <person name="Sun S."/>
            <person name="Springer D."/>
            <person name="Dromer F."/>
            <person name="Young S.K."/>
            <person name="Zeng Q."/>
            <person name="Gargeya S."/>
            <person name="Fitzgerald M."/>
            <person name="Abouelleil A."/>
            <person name="Alvarado L."/>
            <person name="Berlin A.M."/>
            <person name="Chapman S.B."/>
            <person name="Dewar J."/>
            <person name="Goldberg J."/>
            <person name="Griggs A."/>
            <person name="Gujja S."/>
            <person name="Hansen M."/>
            <person name="Howarth C."/>
            <person name="Imamovic A."/>
            <person name="Larimer J."/>
            <person name="McCowan C."/>
            <person name="Murphy C."/>
            <person name="Pearson M."/>
            <person name="Priest M."/>
            <person name="Roberts A."/>
            <person name="Saif S."/>
            <person name="Shea T."/>
            <person name="Sykes S."/>
            <person name="Wortman J."/>
            <person name="Nusbaum C."/>
            <person name="Birren B."/>
        </authorList>
    </citation>
    <scope>NUCLEOTIDE SEQUENCE [LARGE SCALE GENOMIC DNA]</scope>
    <source>
        <strain evidence="2">CBS 10117</strain>
    </source>
</reference>
<dbReference type="InterPro" id="IPR035992">
    <property type="entry name" value="Ricin_B-like_lectins"/>
</dbReference>
<dbReference type="EMBL" id="CP144534">
    <property type="protein sequence ID" value="WWC61917.1"/>
    <property type="molecule type" value="Genomic_DNA"/>
</dbReference>
<dbReference type="RefSeq" id="XP_018263029.1">
    <property type="nucleotide sequence ID" value="XM_018407818.1"/>
</dbReference>
<name>A0A1A6A546_9TREE</name>
<feature type="signal peptide" evidence="1">
    <location>
        <begin position="1"/>
        <end position="16"/>
    </location>
</feature>
<dbReference type="AlphaFoldDB" id="A0A1A6A546"/>
<dbReference type="OrthoDB" id="2564192at2759"/>
<dbReference type="KEGG" id="kdj:28968218"/>